<evidence type="ECO:0000313" key="1">
    <source>
        <dbReference type="EMBL" id="JAD45659.1"/>
    </source>
</evidence>
<sequence length="35" mass="4393">MHLKFQLKIIFVWDKRKRLLMNDHIRYKTIFSDAS</sequence>
<reference evidence="1" key="1">
    <citation type="submission" date="2014-09" db="EMBL/GenBank/DDBJ databases">
        <authorList>
            <person name="Magalhaes I.L.F."/>
            <person name="Oliveira U."/>
            <person name="Santos F.R."/>
            <person name="Vidigal T.H.D.A."/>
            <person name="Brescovit A.D."/>
            <person name="Santos A.J."/>
        </authorList>
    </citation>
    <scope>NUCLEOTIDE SEQUENCE</scope>
    <source>
        <tissue evidence="1">Shoot tissue taken approximately 20 cm above the soil surface</tissue>
    </source>
</reference>
<accession>A0A0A9A200</accession>
<organism evidence="1">
    <name type="scientific">Arundo donax</name>
    <name type="common">Giant reed</name>
    <name type="synonym">Donax arundinaceus</name>
    <dbReference type="NCBI Taxonomy" id="35708"/>
    <lineage>
        <taxon>Eukaryota</taxon>
        <taxon>Viridiplantae</taxon>
        <taxon>Streptophyta</taxon>
        <taxon>Embryophyta</taxon>
        <taxon>Tracheophyta</taxon>
        <taxon>Spermatophyta</taxon>
        <taxon>Magnoliopsida</taxon>
        <taxon>Liliopsida</taxon>
        <taxon>Poales</taxon>
        <taxon>Poaceae</taxon>
        <taxon>PACMAD clade</taxon>
        <taxon>Arundinoideae</taxon>
        <taxon>Arundineae</taxon>
        <taxon>Arundo</taxon>
    </lineage>
</organism>
<dbReference type="EMBL" id="GBRH01252236">
    <property type="protein sequence ID" value="JAD45659.1"/>
    <property type="molecule type" value="Transcribed_RNA"/>
</dbReference>
<proteinExistence type="predicted"/>
<dbReference type="AlphaFoldDB" id="A0A0A9A200"/>
<name>A0A0A9A200_ARUDO</name>
<protein>
    <submittedName>
        <fullName evidence="1">Uncharacterized protein</fullName>
    </submittedName>
</protein>
<reference evidence="1" key="2">
    <citation type="journal article" date="2015" name="Data Brief">
        <title>Shoot transcriptome of the giant reed, Arundo donax.</title>
        <authorList>
            <person name="Barrero R.A."/>
            <person name="Guerrero F.D."/>
            <person name="Moolhuijzen P."/>
            <person name="Goolsby J.A."/>
            <person name="Tidwell J."/>
            <person name="Bellgard S.E."/>
            <person name="Bellgard M.I."/>
        </authorList>
    </citation>
    <scope>NUCLEOTIDE SEQUENCE</scope>
    <source>
        <tissue evidence="1">Shoot tissue taken approximately 20 cm above the soil surface</tissue>
    </source>
</reference>